<dbReference type="RefSeq" id="XP_020071033.1">
    <property type="nucleotide sequence ID" value="XM_020214881.1"/>
</dbReference>
<dbReference type="GO" id="GO:0000209">
    <property type="term" value="P:protein polyubiquitination"/>
    <property type="evidence" value="ECO:0007669"/>
    <property type="project" value="TreeGrafter"/>
</dbReference>
<protein>
    <submittedName>
        <fullName evidence="1">Uncharacterized protein</fullName>
    </submittedName>
</protein>
<dbReference type="GO" id="GO:0061630">
    <property type="term" value="F:ubiquitin protein ligase activity"/>
    <property type="evidence" value="ECO:0007669"/>
    <property type="project" value="TreeGrafter"/>
</dbReference>
<evidence type="ECO:0000313" key="1">
    <source>
        <dbReference type="EMBL" id="ODV73994.1"/>
    </source>
</evidence>
<dbReference type="Proteomes" id="UP000094389">
    <property type="component" value="Unassembled WGS sequence"/>
</dbReference>
<dbReference type="GO" id="GO:0000151">
    <property type="term" value="C:ubiquitin ligase complex"/>
    <property type="evidence" value="ECO:0007669"/>
    <property type="project" value="TreeGrafter"/>
</dbReference>
<dbReference type="Pfam" id="PF09814">
    <property type="entry name" value="HECT_2"/>
    <property type="match status" value="1"/>
</dbReference>
<evidence type="ECO:0000313" key="2">
    <source>
        <dbReference type="Proteomes" id="UP000094389"/>
    </source>
</evidence>
<dbReference type="GO" id="GO:0005634">
    <property type="term" value="C:nucleus"/>
    <property type="evidence" value="ECO:0007669"/>
    <property type="project" value="TreeGrafter"/>
</dbReference>
<dbReference type="STRING" id="983966.A0A1E4S3B7"/>
<dbReference type="GO" id="GO:0031624">
    <property type="term" value="F:ubiquitin conjugating enzyme binding"/>
    <property type="evidence" value="ECO:0007669"/>
    <property type="project" value="TreeGrafter"/>
</dbReference>
<dbReference type="GO" id="GO:0043161">
    <property type="term" value="P:proteasome-mediated ubiquitin-dependent protein catabolic process"/>
    <property type="evidence" value="ECO:0007669"/>
    <property type="project" value="TreeGrafter"/>
</dbReference>
<gene>
    <name evidence="1" type="ORF">CYBJADRAFT_167388</name>
</gene>
<dbReference type="InterPro" id="IPR019193">
    <property type="entry name" value="UBQ-conj_enz_E2-bd_prot"/>
</dbReference>
<name>A0A1E4S3B7_CYBJN</name>
<dbReference type="PANTHER" id="PTHR31531:SF2">
    <property type="entry name" value="E3 UBIQUITIN-PROTEIN LIGASE E3D"/>
    <property type="match status" value="1"/>
</dbReference>
<proteinExistence type="predicted"/>
<dbReference type="GO" id="GO:0051865">
    <property type="term" value="P:protein autoubiquitination"/>
    <property type="evidence" value="ECO:0007669"/>
    <property type="project" value="TreeGrafter"/>
</dbReference>
<dbReference type="GO" id="GO:0006513">
    <property type="term" value="P:protein monoubiquitination"/>
    <property type="evidence" value="ECO:0007669"/>
    <property type="project" value="TreeGrafter"/>
</dbReference>
<accession>A0A1E4S3B7</accession>
<dbReference type="GeneID" id="30989277"/>
<keyword evidence="2" id="KW-1185">Reference proteome</keyword>
<dbReference type="OMA" id="QAMKVFY"/>
<dbReference type="GO" id="GO:0030332">
    <property type="term" value="F:cyclin binding"/>
    <property type="evidence" value="ECO:0007669"/>
    <property type="project" value="TreeGrafter"/>
</dbReference>
<dbReference type="AlphaFoldDB" id="A0A1E4S3B7"/>
<organism evidence="1 2">
    <name type="scientific">Cyberlindnera jadinii (strain ATCC 18201 / CBS 1600 / BCRC 20928 / JCM 3617 / NBRC 0987 / NRRL Y-1542)</name>
    <name type="common">Torula yeast</name>
    <name type="synonym">Candida utilis</name>
    <dbReference type="NCBI Taxonomy" id="983966"/>
    <lineage>
        <taxon>Eukaryota</taxon>
        <taxon>Fungi</taxon>
        <taxon>Dikarya</taxon>
        <taxon>Ascomycota</taxon>
        <taxon>Saccharomycotina</taxon>
        <taxon>Saccharomycetes</taxon>
        <taxon>Phaffomycetales</taxon>
        <taxon>Phaffomycetaceae</taxon>
        <taxon>Cyberlindnera</taxon>
    </lineage>
</organism>
<sequence>MTLLYYYEVLERIRSVSIVVELLDGSLSSWDAFYDSKSHILTVSVGDEQIAIELSDEIPELSKDDLRLCTKQNKQTLVMRLPMDGAGKFNRDFNELMSLSTHYKWDAKFLASSSFQLHCRDCDSPILDSDDISSLNEMPSELWAEMMDFWHCHKPHDENGHGHIAHDNTKYTSLKPIKNGVLVGTFYLAFNSNDNLFKVRMDHGSCVCAECGSPLGNHDNGTGLDKINKWRVVLSRDKARDTYHVYDYVYSSLLDNVNASAARVVEYTDGTSSLLVWVFNTNISYKINEHAPEEGMKLYYTTDPEDIAREREARGEFEVIDVDSTILKGTVHHLDDVNNTLPPSIRNMSTWRLSLLHCI</sequence>
<dbReference type="EMBL" id="KV453929">
    <property type="protein sequence ID" value="ODV73994.1"/>
    <property type="molecule type" value="Genomic_DNA"/>
</dbReference>
<dbReference type="GO" id="GO:0005829">
    <property type="term" value="C:cytosol"/>
    <property type="evidence" value="ECO:0007669"/>
    <property type="project" value="TreeGrafter"/>
</dbReference>
<reference evidence="1 2" key="1">
    <citation type="journal article" date="2016" name="Proc. Natl. Acad. Sci. U.S.A.">
        <title>Comparative genomics of biotechnologically important yeasts.</title>
        <authorList>
            <person name="Riley R."/>
            <person name="Haridas S."/>
            <person name="Wolfe K.H."/>
            <person name="Lopes M.R."/>
            <person name="Hittinger C.T."/>
            <person name="Goeker M."/>
            <person name="Salamov A.A."/>
            <person name="Wisecaver J.H."/>
            <person name="Long T.M."/>
            <person name="Calvey C.H."/>
            <person name="Aerts A.L."/>
            <person name="Barry K.W."/>
            <person name="Choi C."/>
            <person name="Clum A."/>
            <person name="Coughlan A.Y."/>
            <person name="Deshpande S."/>
            <person name="Douglass A.P."/>
            <person name="Hanson S.J."/>
            <person name="Klenk H.-P."/>
            <person name="LaButti K.M."/>
            <person name="Lapidus A."/>
            <person name="Lindquist E.A."/>
            <person name="Lipzen A.M."/>
            <person name="Meier-Kolthoff J.P."/>
            <person name="Ohm R.A."/>
            <person name="Otillar R.P."/>
            <person name="Pangilinan J.L."/>
            <person name="Peng Y."/>
            <person name="Rokas A."/>
            <person name="Rosa C.A."/>
            <person name="Scheuner C."/>
            <person name="Sibirny A.A."/>
            <person name="Slot J.C."/>
            <person name="Stielow J.B."/>
            <person name="Sun H."/>
            <person name="Kurtzman C.P."/>
            <person name="Blackwell M."/>
            <person name="Grigoriev I.V."/>
            <person name="Jeffries T.W."/>
        </authorList>
    </citation>
    <scope>NUCLEOTIDE SEQUENCE [LARGE SCALE GENOMIC DNA]</scope>
    <source>
        <strain evidence="2">ATCC 18201 / CBS 1600 / BCRC 20928 / JCM 3617 / NBRC 0987 / NRRL Y-1542</strain>
    </source>
</reference>
<dbReference type="OrthoDB" id="386949at2759"/>
<dbReference type="PANTHER" id="PTHR31531">
    <property type="entry name" value="E3 UBIQUITIN-PROTEIN LIGASE E3D FAMILY MEMBER"/>
    <property type="match status" value="1"/>
</dbReference>